<protein>
    <submittedName>
        <fullName evidence="2">Related to bifunctional polynucleotide phosphatase/kinase</fullName>
    </submittedName>
</protein>
<dbReference type="InterPro" id="IPR006551">
    <property type="entry name" value="Polynucleotide_phosphatase"/>
</dbReference>
<dbReference type="InterPro" id="IPR027417">
    <property type="entry name" value="P-loop_NTPase"/>
</dbReference>
<dbReference type="InterPro" id="IPR036412">
    <property type="entry name" value="HAD-like_sf"/>
</dbReference>
<organism evidence="2">
    <name type="scientific">Melanopsichium pennsylvanicum 4</name>
    <dbReference type="NCBI Taxonomy" id="1398559"/>
    <lineage>
        <taxon>Eukaryota</taxon>
        <taxon>Fungi</taxon>
        <taxon>Dikarya</taxon>
        <taxon>Basidiomycota</taxon>
        <taxon>Ustilaginomycotina</taxon>
        <taxon>Ustilaginomycetes</taxon>
        <taxon>Ustilaginales</taxon>
        <taxon>Ustilaginaceae</taxon>
        <taxon>Melanopsichium</taxon>
    </lineage>
</organism>
<dbReference type="NCBIfam" id="TIGR01662">
    <property type="entry name" value="HAD-SF-IIIA"/>
    <property type="match status" value="1"/>
</dbReference>
<dbReference type="GO" id="GO:0006281">
    <property type="term" value="P:DNA repair"/>
    <property type="evidence" value="ECO:0007669"/>
    <property type="project" value="TreeGrafter"/>
</dbReference>
<name>A0A077QTS3_9BASI</name>
<dbReference type="EMBL" id="HG529574">
    <property type="protein sequence ID" value="CDI53295.1"/>
    <property type="molecule type" value="Genomic_DNA"/>
</dbReference>
<keyword evidence="2" id="KW-0808">Transferase</keyword>
<evidence type="ECO:0000256" key="1">
    <source>
        <dbReference type="SAM" id="MobiDB-lite"/>
    </source>
</evidence>
<dbReference type="PANTHER" id="PTHR12083">
    <property type="entry name" value="BIFUNCTIONAL POLYNUCLEOTIDE PHOSPHATASE/KINASE"/>
    <property type="match status" value="1"/>
</dbReference>
<dbReference type="Pfam" id="PF08645">
    <property type="entry name" value="PNK3P"/>
    <property type="match status" value="1"/>
</dbReference>
<dbReference type="SUPFAM" id="SSF56784">
    <property type="entry name" value="HAD-like"/>
    <property type="match status" value="1"/>
</dbReference>
<dbReference type="NCBIfam" id="TIGR01664">
    <property type="entry name" value="DNA-3'-Pase"/>
    <property type="match status" value="1"/>
</dbReference>
<dbReference type="PANTHER" id="PTHR12083:SF9">
    <property type="entry name" value="BIFUNCTIONAL POLYNUCLEOTIDE PHOSPHATASE_KINASE"/>
    <property type="match status" value="1"/>
</dbReference>
<dbReference type="AlphaFoldDB" id="A0A077QTS3"/>
<sequence length="496" mass="55148">MLKRAFVSDSDSSASKRVRDDSDSDEPTLPTKAASSLKKNDQTSSTNTDVKKPVAKLASIFQPRVGPSSSANGEKTSPILKLKWLDPIGSNGTCLHGVYGEPQPCSKVAFYDLDGTLVRPKNGKTFPSKTDEYDFSFLFPTLNPSIVTRLRSQHDDGHAIVVITNQKQTQYSGKNGLATWKKKMGHIAAALDVPLRVFAALGDDKYRKPRLGMWDEFNKSNLGVEVDRAASFFVGDAAGRERSRDHQDTDLKWALNAGISFLTPEEYFLSQERDWGIPIRPWSPSALSAPAPSLTGLVHDPSSEMTVVDLGNLSETAKTTILGGDREQDASEIILFVGAPASGKTHLFTHIFAPQGYVHVNQDTLRTRDKCLRFVREIVTSNPPQSCVVDNTNRDKATRKYYVDLARELGVGIRCVYFDVPKVVCVHNNHFRAHHGPTREEGERRSLLPYTAIEGFFKDRQVPQRAEGFSAAIVRVKWGWNGADEAVRAKYEMYYH</sequence>
<dbReference type="InterPro" id="IPR006549">
    <property type="entry name" value="HAD-SF_hydro_IIIA"/>
</dbReference>
<evidence type="ECO:0000313" key="2">
    <source>
        <dbReference type="EMBL" id="CDI53295.1"/>
    </source>
</evidence>
<dbReference type="Gene3D" id="3.40.50.300">
    <property type="entry name" value="P-loop containing nucleotide triphosphate hydrolases"/>
    <property type="match status" value="1"/>
</dbReference>
<dbReference type="FunFam" id="3.40.50.300:FF:000737">
    <property type="entry name" value="Bifunctional polynucleotide phosphatase/kinase"/>
    <property type="match status" value="1"/>
</dbReference>
<feature type="region of interest" description="Disordered" evidence="1">
    <location>
        <begin position="1"/>
        <end position="51"/>
    </location>
</feature>
<dbReference type="GO" id="GO:0046404">
    <property type="term" value="F:ATP-dependent polydeoxyribonucleotide 5'-hydroxyl-kinase activity"/>
    <property type="evidence" value="ECO:0007669"/>
    <property type="project" value="TreeGrafter"/>
</dbReference>
<dbReference type="Pfam" id="PF13671">
    <property type="entry name" value="AAA_33"/>
    <property type="match status" value="1"/>
</dbReference>
<proteinExistence type="predicted"/>
<keyword evidence="2" id="KW-0418">Kinase</keyword>
<accession>A0A077QTS3</accession>
<dbReference type="GO" id="GO:0003690">
    <property type="term" value="F:double-stranded DNA binding"/>
    <property type="evidence" value="ECO:0007669"/>
    <property type="project" value="TreeGrafter"/>
</dbReference>
<dbReference type="InterPro" id="IPR013954">
    <property type="entry name" value="PNK3P"/>
</dbReference>
<dbReference type="InterPro" id="IPR023214">
    <property type="entry name" value="HAD_sf"/>
</dbReference>
<dbReference type="SUPFAM" id="SSF52540">
    <property type="entry name" value="P-loop containing nucleoside triphosphate hydrolases"/>
    <property type="match status" value="1"/>
</dbReference>
<dbReference type="Gene3D" id="3.40.50.1000">
    <property type="entry name" value="HAD superfamily/HAD-like"/>
    <property type="match status" value="1"/>
</dbReference>
<reference evidence="2" key="1">
    <citation type="journal article" date="2014" name="Genome Biol. Evol.">
        <title>Gene Loss Rather Than Gene Gain Is Associated with a Host Jump from Monocots to Dicots in the Smut Fungus Melanopsichium pennsylvanicum.</title>
        <authorList>
            <person name="Sharma R."/>
            <person name="Mishra B."/>
            <person name="Runge F."/>
            <person name="Thines M."/>
        </authorList>
    </citation>
    <scope>NUCLEOTIDE SEQUENCE</scope>
    <source>
        <strain evidence="2">4</strain>
    </source>
</reference>
<dbReference type="GO" id="GO:0046403">
    <property type="term" value="F:polynucleotide 3'-phosphatase activity"/>
    <property type="evidence" value="ECO:0007669"/>
    <property type="project" value="TreeGrafter"/>
</dbReference>